<protein>
    <submittedName>
        <fullName evidence="1">Uncharacterized protein</fullName>
    </submittedName>
</protein>
<dbReference type="EMBL" id="JACVVK020000340">
    <property type="protein sequence ID" value="KAK7477826.1"/>
    <property type="molecule type" value="Genomic_DNA"/>
</dbReference>
<comment type="caution">
    <text evidence="1">The sequence shown here is derived from an EMBL/GenBank/DDBJ whole genome shotgun (WGS) entry which is preliminary data.</text>
</comment>
<proteinExistence type="predicted"/>
<dbReference type="Proteomes" id="UP001519460">
    <property type="component" value="Unassembled WGS sequence"/>
</dbReference>
<evidence type="ECO:0000313" key="2">
    <source>
        <dbReference type="Proteomes" id="UP001519460"/>
    </source>
</evidence>
<organism evidence="1 2">
    <name type="scientific">Batillaria attramentaria</name>
    <dbReference type="NCBI Taxonomy" id="370345"/>
    <lineage>
        <taxon>Eukaryota</taxon>
        <taxon>Metazoa</taxon>
        <taxon>Spiralia</taxon>
        <taxon>Lophotrochozoa</taxon>
        <taxon>Mollusca</taxon>
        <taxon>Gastropoda</taxon>
        <taxon>Caenogastropoda</taxon>
        <taxon>Sorbeoconcha</taxon>
        <taxon>Cerithioidea</taxon>
        <taxon>Batillariidae</taxon>
        <taxon>Batillaria</taxon>
    </lineage>
</organism>
<dbReference type="AlphaFoldDB" id="A0ABD0JSS4"/>
<gene>
    <name evidence="1" type="ORF">BaRGS_00030904</name>
</gene>
<sequence length="76" mass="8444">MTAVRRRESGPEMGIARLSVQQTISGMLLSPCHQIAFRRVIGLVTLGGQDGRLGHRVEPSQTLWDHLRSAGDTTFW</sequence>
<accession>A0ABD0JSS4</accession>
<name>A0ABD0JSS4_9CAEN</name>
<evidence type="ECO:0000313" key="1">
    <source>
        <dbReference type="EMBL" id="KAK7477826.1"/>
    </source>
</evidence>
<keyword evidence="2" id="KW-1185">Reference proteome</keyword>
<reference evidence="1 2" key="1">
    <citation type="journal article" date="2023" name="Sci. Data">
        <title>Genome assembly of the Korean intertidal mud-creeper Batillaria attramentaria.</title>
        <authorList>
            <person name="Patra A.K."/>
            <person name="Ho P.T."/>
            <person name="Jun S."/>
            <person name="Lee S.J."/>
            <person name="Kim Y."/>
            <person name="Won Y.J."/>
        </authorList>
    </citation>
    <scope>NUCLEOTIDE SEQUENCE [LARGE SCALE GENOMIC DNA]</scope>
    <source>
        <strain evidence="1">Wonlab-2016</strain>
    </source>
</reference>